<protein>
    <submittedName>
        <fullName evidence="7">2-oxoglutarate dehydrogenase, putative</fullName>
    </submittedName>
</protein>
<dbReference type="GO" id="GO:0005739">
    <property type="term" value="C:mitochondrion"/>
    <property type="evidence" value="ECO:0007669"/>
    <property type="project" value="TreeGrafter"/>
</dbReference>
<dbReference type="AlphaFoldDB" id="U6GID5"/>
<comment type="cofactor">
    <cofactor evidence="1">
        <name>thiamine diphosphate</name>
        <dbReference type="ChEBI" id="CHEBI:58937"/>
    </cofactor>
</comment>
<feature type="domain" description="2-oxoglutarate dehydrogenase E1 component/KDG C-terminal" evidence="6">
    <location>
        <begin position="2"/>
        <end position="159"/>
    </location>
</feature>
<evidence type="ECO:0000256" key="4">
    <source>
        <dbReference type="ARBA" id="ARBA00023052"/>
    </source>
</evidence>
<feature type="compositionally biased region" description="Low complexity" evidence="5">
    <location>
        <begin position="205"/>
        <end position="216"/>
    </location>
</feature>
<dbReference type="Gene3D" id="3.40.50.11610">
    <property type="entry name" value="Multifunctional 2-oxoglutarate metabolism enzyme, C-terminal domain"/>
    <property type="match status" value="1"/>
</dbReference>
<name>U6GID5_EIMAC</name>
<dbReference type="PANTHER" id="PTHR23152:SF4">
    <property type="entry name" value="2-OXOADIPATE DEHYDROGENASE COMPLEX COMPONENT E1"/>
    <property type="match status" value="1"/>
</dbReference>
<dbReference type="Proteomes" id="UP000018050">
    <property type="component" value="Unassembled WGS sequence"/>
</dbReference>
<dbReference type="GO" id="GO:0004591">
    <property type="term" value="F:oxoglutarate dehydrogenase (succinyl-transferring) activity"/>
    <property type="evidence" value="ECO:0007669"/>
    <property type="project" value="TreeGrafter"/>
</dbReference>
<dbReference type="PANTHER" id="PTHR23152">
    <property type="entry name" value="2-OXOGLUTARATE DEHYDROGENASE"/>
    <property type="match status" value="1"/>
</dbReference>
<evidence type="ECO:0000313" key="8">
    <source>
        <dbReference type="Proteomes" id="UP000018050"/>
    </source>
</evidence>
<dbReference type="GO" id="GO:0030976">
    <property type="term" value="F:thiamine pyrophosphate binding"/>
    <property type="evidence" value="ECO:0007669"/>
    <property type="project" value="InterPro"/>
</dbReference>
<comment type="similarity">
    <text evidence="2">Belongs to the alpha-ketoglutarate dehydrogenase family.</text>
</comment>
<evidence type="ECO:0000256" key="1">
    <source>
        <dbReference type="ARBA" id="ARBA00001964"/>
    </source>
</evidence>
<keyword evidence="8" id="KW-1185">Reference proteome</keyword>
<organism evidence="7 8">
    <name type="scientific">Eimeria acervulina</name>
    <name type="common">Coccidian parasite</name>
    <dbReference type="NCBI Taxonomy" id="5801"/>
    <lineage>
        <taxon>Eukaryota</taxon>
        <taxon>Sar</taxon>
        <taxon>Alveolata</taxon>
        <taxon>Apicomplexa</taxon>
        <taxon>Conoidasida</taxon>
        <taxon>Coccidia</taxon>
        <taxon>Eucoccidiorida</taxon>
        <taxon>Eimeriorina</taxon>
        <taxon>Eimeriidae</taxon>
        <taxon>Eimeria</taxon>
    </lineage>
</organism>
<sequence length="232" mass="26914">MSSLQDIMEGTRFKRYIPDNFIVDPLRVDRLILCCGQIFYDLHAERERLQSESSAADNPGYRVAIARVEQLSPFPFDLVIKDIQRYPNLRSVVWAQEEPMNQGAWGYTSKRIESCLFHLGRPNKIERPLYVGRDVSATTAVGDKHLHDKELAQLLVDAFNLECTDNSYLSKYLSRRVQAEQQQEEKKQQQKQQRQQEQQEEEHQQQQLEEQQQQQQMAEDGAPTASSTPSNS</sequence>
<accession>U6GID5</accession>
<keyword evidence="4" id="KW-0786">Thiamine pyrophosphate</keyword>
<evidence type="ECO:0000256" key="3">
    <source>
        <dbReference type="ARBA" id="ARBA00023002"/>
    </source>
</evidence>
<dbReference type="VEuPathDB" id="ToxoDB:EAH_00047450"/>
<dbReference type="GO" id="GO:0006099">
    <property type="term" value="P:tricarboxylic acid cycle"/>
    <property type="evidence" value="ECO:0007669"/>
    <property type="project" value="TreeGrafter"/>
</dbReference>
<evidence type="ECO:0000256" key="5">
    <source>
        <dbReference type="SAM" id="MobiDB-lite"/>
    </source>
</evidence>
<evidence type="ECO:0000313" key="7">
    <source>
        <dbReference type="EMBL" id="CDI79940.1"/>
    </source>
</evidence>
<reference evidence="7" key="1">
    <citation type="submission" date="2013-10" db="EMBL/GenBank/DDBJ databases">
        <title>Genomic analysis of the causative agents of coccidiosis in chickens.</title>
        <authorList>
            <person name="Reid A.J."/>
            <person name="Blake D."/>
            <person name="Billington K."/>
            <person name="Browne H."/>
            <person name="Dunn M."/>
            <person name="Hung S."/>
            <person name="Kawahara F."/>
            <person name="Miranda-Saavedra D."/>
            <person name="Mourier T."/>
            <person name="Nagra H."/>
            <person name="Otto T.D."/>
            <person name="Rawlings N."/>
            <person name="Sanchez A."/>
            <person name="Sanders M."/>
            <person name="Subramaniam C."/>
            <person name="Tay Y."/>
            <person name="Dear P."/>
            <person name="Doerig C."/>
            <person name="Gruber A."/>
            <person name="Parkinson J."/>
            <person name="Shirley M."/>
            <person name="Wan K.L."/>
            <person name="Berriman M."/>
            <person name="Tomley F."/>
            <person name="Pain A."/>
        </authorList>
    </citation>
    <scope>NUCLEOTIDE SEQUENCE</scope>
    <source>
        <strain evidence="7">Houghton</strain>
    </source>
</reference>
<dbReference type="GeneID" id="25272815"/>
<feature type="region of interest" description="Disordered" evidence="5">
    <location>
        <begin position="180"/>
        <end position="232"/>
    </location>
</feature>
<proteinExistence type="inferred from homology"/>
<keyword evidence="3" id="KW-0560">Oxidoreductase</keyword>
<dbReference type="RefSeq" id="XP_013250022.1">
    <property type="nucleotide sequence ID" value="XM_013394568.1"/>
</dbReference>
<dbReference type="Pfam" id="PF16870">
    <property type="entry name" value="OxoGdeHyase_C"/>
    <property type="match status" value="1"/>
</dbReference>
<reference evidence="7" key="2">
    <citation type="submission" date="2013-10" db="EMBL/GenBank/DDBJ databases">
        <authorList>
            <person name="Aslett M."/>
        </authorList>
    </citation>
    <scope>NUCLEOTIDE SEQUENCE</scope>
    <source>
        <strain evidence="7">Houghton</strain>
    </source>
</reference>
<dbReference type="InterPro" id="IPR011603">
    <property type="entry name" value="2oxoglutarate_DH_E1"/>
</dbReference>
<gene>
    <name evidence="7" type="ORF">EAH_00047450</name>
</gene>
<dbReference type="GO" id="GO:0045252">
    <property type="term" value="C:oxoglutarate dehydrogenase complex"/>
    <property type="evidence" value="ECO:0007669"/>
    <property type="project" value="TreeGrafter"/>
</dbReference>
<dbReference type="OrthoDB" id="413077at2759"/>
<evidence type="ECO:0000259" key="6">
    <source>
        <dbReference type="Pfam" id="PF16870"/>
    </source>
</evidence>
<evidence type="ECO:0000256" key="2">
    <source>
        <dbReference type="ARBA" id="ARBA00006936"/>
    </source>
</evidence>
<dbReference type="InterPro" id="IPR031717">
    <property type="entry name" value="ODO-1/KGD_C"/>
</dbReference>
<dbReference type="EMBL" id="HG671110">
    <property type="protein sequence ID" value="CDI79940.1"/>
    <property type="molecule type" value="Genomic_DNA"/>
</dbReference>
<dbReference type="InterPro" id="IPR042179">
    <property type="entry name" value="KGD_C_sf"/>
</dbReference>